<name>W6K3D6_9MICO</name>
<reference evidence="2 3" key="1">
    <citation type="journal article" date="2013" name="ISME J.">
        <title>A metabolic model for members of the genus Tetrasphaera involved in enhanced biological phosphorus removal.</title>
        <authorList>
            <person name="Kristiansen R."/>
            <person name="Nguyen H.T.T."/>
            <person name="Saunders A.M."/>
            <person name="Nielsen J.L."/>
            <person name="Wimmer R."/>
            <person name="Le V.Q."/>
            <person name="McIlroy S.J."/>
            <person name="Petrovski S."/>
            <person name="Seviour R.J."/>
            <person name="Calteau A."/>
            <person name="Nielsen K.L."/>
            <person name="Nielsen P.H."/>
        </authorList>
    </citation>
    <scope>NUCLEOTIDE SEQUENCE [LARGE SCALE GENOMIC DNA]</scope>
    <source>
        <strain evidence="2 3">Ben110</strain>
    </source>
</reference>
<evidence type="ECO:0000256" key="1">
    <source>
        <dbReference type="SAM" id="MobiDB-lite"/>
    </source>
</evidence>
<protein>
    <submittedName>
        <fullName evidence="2">Uncharacterized protein</fullName>
    </submittedName>
</protein>
<comment type="caution">
    <text evidence="2">The sequence shown here is derived from an EMBL/GenBank/DDBJ whole genome shotgun (WGS) entry which is preliminary data.</text>
</comment>
<gene>
    <name evidence="2" type="ORF">BN11_230035</name>
</gene>
<feature type="compositionally biased region" description="Basic and acidic residues" evidence="1">
    <location>
        <begin position="1"/>
        <end position="22"/>
    </location>
</feature>
<proteinExistence type="predicted"/>
<evidence type="ECO:0000313" key="2">
    <source>
        <dbReference type="EMBL" id="CCH73079.1"/>
    </source>
</evidence>
<dbReference type="EMBL" id="CAJA01000146">
    <property type="protein sequence ID" value="CCH73079.1"/>
    <property type="molecule type" value="Genomic_DNA"/>
</dbReference>
<accession>W6K3D6</accession>
<dbReference type="AlphaFoldDB" id="W6K3D6"/>
<feature type="region of interest" description="Disordered" evidence="1">
    <location>
        <begin position="1"/>
        <end position="52"/>
    </location>
</feature>
<organism evidence="2 3">
    <name type="scientific">Nostocoides australiense Ben110</name>
    <dbReference type="NCBI Taxonomy" id="1193182"/>
    <lineage>
        <taxon>Bacteria</taxon>
        <taxon>Bacillati</taxon>
        <taxon>Actinomycetota</taxon>
        <taxon>Actinomycetes</taxon>
        <taxon>Micrococcales</taxon>
        <taxon>Intrasporangiaceae</taxon>
        <taxon>Nostocoides</taxon>
    </lineage>
</organism>
<keyword evidence="3" id="KW-1185">Reference proteome</keyword>
<sequence>MDGLARRGEARERHSLRVDDFHSPGARGLLGDCGGQVHAHRPTRADRYPRTKDAAPEQLEVVEHIRWRAILWWTRSLGHDRPLCQPICPTRHTLDSRAPCQACCSVPLAACRCPLQRNHCFSSD</sequence>
<dbReference type="Proteomes" id="UP000035763">
    <property type="component" value="Unassembled WGS sequence"/>
</dbReference>
<dbReference type="STRING" id="1193182.BN11_230035"/>
<evidence type="ECO:0000313" key="3">
    <source>
        <dbReference type="Proteomes" id="UP000035763"/>
    </source>
</evidence>
<feature type="compositionally biased region" description="Basic and acidic residues" evidence="1">
    <location>
        <begin position="43"/>
        <end position="52"/>
    </location>
</feature>